<dbReference type="Proteomes" id="UP000184050">
    <property type="component" value="Unassembled WGS sequence"/>
</dbReference>
<reference evidence="2 3" key="1">
    <citation type="submission" date="2016-11" db="EMBL/GenBank/DDBJ databases">
        <authorList>
            <person name="Jaros S."/>
            <person name="Januszkiewicz K."/>
            <person name="Wedrychowicz H."/>
        </authorList>
    </citation>
    <scope>NUCLEOTIDE SEQUENCE [LARGE SCALE GENOMIC DNA]</scope>
    <source>
        <strain evidence="2 3">DSM 27063</strain>
    </source>
</reference>
<evidence type="ECO:0000313" key="3">
    <source>
        <dbReference type="Proteomes" id="UP000184050"/>
    </source>
</evidence>
<dbReference type="EMBL" id="FQZE01000014">
    <property type="protein sequence ID" value="SHJ24031.1"/>
    <property type="molecule type" value="Genomic_DNA"/>
</dbReference>
<dbReference type="InterPro" id="IPR006035">
    <property type="entry name" value="Ureohydrolase"/>
</dbReference>
<sequence>MEVFDYFDPVDFSRFDANDKSLGKYSLGASVESFTTKLTASTISGAKVVLFGVPVFNGEYNPEPSSTPNLVRQQLYRLAALNSNLNIADLGNLKPTGSLKGTLLAIRDVVEYFAEMNIVSVIIGGSQDLTVGVCDAFANNRFFSLSAVDAMLDIKKGVETFHSSNYLTRVFKNLPTLFQFNLIAYQNHLVGQKLIEKSHGLTEHLRLGQLRENFFQSEPLMRNTDVLSFDVGAIKYTEAPAAIQKNPNGLRGEEACQLARYAGMSERLKNFGLFELNPVSDNNLITVKLTAEIIWYFLEGCTTRNDENLKPADNSVVYKVEIDDLDHPLVFFNEPATQRWWFEVNSVAGETHLFACSEEDYHQAAANEIPHKWLRYVQKMDDLSK</sequence>
<protein>
    <submittedName>
        <fullName evidence="2">Arginase family enzyme</fullName>
    </submittedName>
</protein>
<dbReference type="GO" id="GO:0046872">
    <property type="term" value="F:metal ion binding"/>
    <property type="evidence" value="ECO:0007669"/>
    <property type="project" value="InterPro"/>
</dbReference>
<dbReference type="STRING" id="1168035.SAMN05444280_11432"/>
<accession>A0A1M6HP48</accession>
<dbReference type="InterPro" id="IPR023696">
    <property type="entry name" value="Ureohydrolase_dom_sf"/>
</dbReference>
<dbReference type="PROSITE" id="PS51409">
    <property type="entry name" value="ARGINASE_2"/>
    <property type="match status" value="1"/>
</dbReference>
<dbReference type="AlphaFoldDB" id="A0A1M6HP48"/>
<dbReference type="GO" id="GO:0016813">
    <property type="term" value="F:hydrolase activity, acting on carbon-nitrogen (but not peptide) bonds, in linear amidines"/>
    <property type="evidence" value="ECO:0007669"/>
    <property type="project" value="UniProtKB-ARBA"/>
</dbReference>
<dbReference type="RefSeq" id="WP_073169051.1">
    <property type="nucleotide sequence ID" value="NZ_FQZE01000014.1"/>
</dbReference>
<comment type="similarity">
    <text evidence="1">Belongs to the arginase family.</text>
</comment>
<proteinExistence type="inferred from homology"/>
<gene>
    <name evidence="2" type="ORF">SAMN05444280_11432</name>
</gene>
<name>A0A1M6HP48_9BACT</name>
<organism evidence="2 3">
    <name type="scientific">Tangfeifania diversioriginum</name>
    <dbReference type="NCBI Taxonomy" id="1168035"/>
    <lineage>
        <taxon>Bacteria</taxon>
        <taxon>Pseudomonadati</taxon>
        <taxon>Bacteroidota</taxon>
        <taxon>Bacteroidia</taxon>
        <taxon>Marinilabiliales</taxon>
        <taxon>Prolixibacteraceae</taxon>
        <taxon>Tangfeifania</taxon>
    </lineage>
</organism>
<evidence type="ECO:0000256" key="1">
    <source>
        <dbReference type="PROSITE-ProRule" id="PRU00742"/>
    </source>
</evidence>
<dbReference type="SUPFAM" id="SSF52768">
    <property type="entry name" value="Arginase/deacetylase"/>
    <property type="match status" value="1"/>
</dbReference>
<keyword evidence="3" id="KW-1185">Reference proteome</keyword>
<evidence type="ECO:0000313" key="2">
    <source>
        <dbReference type="EMBL" id="SHJ24031.1"/>
    </source>
</evidence>
<dbReference type="OrthoDB" id="931936at2"/>
<dbReference type="Pfam" id="PF00491">
    <property type="entry name" value="Arginase"/>
    <property type="match status" value="1"/>
</dbReference>
<dbReference type="Gene3D" id="3.40.800.10">
    <property type="entry name" value="Ureohydrolase domain"/>
    <property type="match status" value="1"/>
</dbReference>